<dbReference type="GO" id="GO:0008909">
    <property type="term" value="F:isochorismate synthase activity"/>
    <property type="evidence" value="ECO:0007669"/>
    <property type="project" value="UniProtKB-EC"/>
</dbReference>
<evidence type="ECO:0000313" key="8">
    <source>
        <dbReference type="Proteomes" id="UP000076923"/>
    </source>
</evidence>
<dbReference type="NCBIfam" id="TIGR00543">
    <property type="entry name" value="isochor_syn"/>
    <property type="match status" value="1"/>
</dbReference>
<accession>A0A176TEW2</accession>
<proteinExistence type="inferred from homology"/>
<dbReference type="EMBL" id="LVWE01000005">
    <property type="protein sequence ID" value="OAD46181.1"/>
    <property type="molecule type" value="Genomic_DNA"/>
</dbReference>
<dbReference type="Proteomes" id="UP000076923">
    <property type="component" value="Unassembled WGS sequence"/>
</dbReference>
<feature type="domain" description="Chorismate-utilising enzyme C-terminal" evidence="6">
    <location>
        <begin position="63"/>
        <end position="308"/>
    </location>
</feature>
<comment type="caution">
    <text evidence="7">The sequence shown here is derived from an EMBL/GenBank/DDBJ whole genome shotgun (WGS) entry which is preliminary data.</text>
</comment>
<reference evidence="7 8" key="1">
    <citation type="submission" date="2016-02" db="EMBL/GenBank/DDBJ databases">
        <title>Draft genome sequence of Polaribacter atrinae KACC17473.</title>
        <authorList>
            <person name="Shin S.-K."/>
            <person name="Yi H."/>
        </authorList>
    </citation>
    <scope>NUCLEOTIDE SEQUENCE [LARGE SCALE GENOMIC DNA]</scope>
    <source>
        <strain evidence="7 8">KACC 17473</strain>
    </source>
</reference>
<dbReference type="STRING" id="1333662.LPB303_03965"/>
<dbReference type="InterPro" id="IPR004561">
    <property type="entry name" value="IsoChor_synthase"/>
</dbReference>
<dbReference type="AlphaFoldDB" id="A0A176TEW2"/>
<evidence type="ECO:0000256" key="1">
    <source>
        <dbReference type="ARBA" id="ARBA00000799"/>
    </source>
</evidence>
<dbReference type="InterPro" id="IPR015890">
    <property type="entry name" value="Chorismate_C"/>
</dbReference>
<dbReference type="InterPro" id="IPR005801">
    <property type="entry name" value="ADC_synthase"/>
</dbReference>
<keyword evidence="8" id="KW-1185">Reference proteome</keyword>
<dbReference type="OrthoDB" id="9806579at2"/>
<evidence type="ECO:0000313" key="7">
    <source>
        <dbReference type="EMBL" id="OAD46181.1"/>
    </source>
</evidence>
<protein>
    <recommendedName>
        <fullName evidence="3">isochorismate synthase</fullName>
        <ecNumber evidence="3">5.4.4.2</ecNumber>
    </recommendedName>
    <alternativeName>
        <fullName evidence="5">Isochorismate mutase</fullName>
    </alternativeName>
</protein>
<dbReference type="SUPFAM" id="SSF56322">
    <property type="entry name" value="ADC synthase"/>
    <property type="match status" value="1"/>
</dbReference>
<evidence type="ECO:0000259" key="6">
    <source>
        <dbReference type="Pfam" id="PF00425"/>
    </source>
</evidence>
<sequence>MRDDTLHYTTQFKETGFVFAPFNSDEKAVLFPLEKSEFIHENISIEENVSLNGNTSDEVISDKEKHLHLVEKALDEINKNELVKVVLSRKEEVQLDKFDVLLTFKKLLNSYANAFVYVWFHPKVGLWFGATPETLLNIEGNSFKTMSLAGTQVYVDSEEVVWKNKELEEQQLVTDFIESQLKPISTNLKVDKKETIRAGNLLHLRSKIEGELNNGSNLKALIRGLHPTPAVCGLPREKAEEFICQNENYKRTFYSGFLGELNLKNKNSYLFVNLRCMSVENKVASIYVGGGITKESSAKKEWEETIAKTKTIKKVL</sequence>
<evidence type="ECO:0000256" key="4">
    <source>
        <dbReference type="ARBA" id="ARBA00023235"/>
    </source>
</evidence>
<evidence type="ECO:0000256" key="2">
    <source>
        <dbReference type="ARBA" id="ARBA00005297"/>
    </source>
</evidence>
<dbReference type="Pfam" id="PF00425">
    <property type="entry name" value="Chorismate_bind"/>
    <property type="match status" value="1"/>
</dbReference>
<comment type="catalytic activity">
    <reaction evidence="1">
        <text>chorismate = isochorismate</text>
        <dbReference type="Rhea" id="RHEA:18985"/>
        <dbReference type="ChEBI" id="CHEBI:29748"/>
        <dbReference type="ChEBI" id="CHEBI:29780"/>
        <dbReference type="EC" id="5.4.4.2"/>
    </reaction>
</comment>
<organism evidence="7 8">
    <name type="scientific">Polaribacter atrinae</name>
    <dbReference type="NCBI Taxonomy" id="1333662"/>
    <lineage>
        <taxon>Bacteria</taxon>
        <taxon>Pseudomonadati</taxon>
        <taxon>Bacteroidota</taxon>
        <taxon>Flavobacteriia</taxon>
        <taxon>Flavobacteriales</taxon>
        <taxon>Flavobacteriaceae</taxon>
    </lineage>
</organism>
<dbReference type="PANTHER" id="PTHR42839:SF2">
    <property type="entry name" value="ISOCHORISMATE SYNTHASE ENTC"/>
    <property type="match status" value="1"/>
</dbReference>
<dbReference type="Gene3D" id="3.60.120.10">
    <property type="entry name" value="Anthranilate synthase"/>
    <property type="match status" value="1"/>
</dbReference>
<evidence type="ECO:0000256" key="5">
    <source>
        <dbReference type="ARBA" id="ARBA00041564"/>
    </source>
</evidence>
<gene>
    <name evidence="7" type="ORF">LPB303_03965</name>
</gene>
<evidence type="ECO:0000256" key="3">
    <source>
        <dbReference type="ARBA" id="ARBA00012824"/>
    </source>
</evidence>
<dbReference type="PANTHER" id="PTHR42839">
    <property type="entry name" value="ISOCHORISMATE SYNTHASE ENTC"/>
    <property type="match status" value="1"/>
</dbReference>
<name>A0A176TEW2_9FLAO</name>
<comment type="similarity">
    <text evidence="2">Belongs to the isochorismate synthase family.</text>
</comment>
<keyword evidence="4" id="KW-0413">Isomerase</keyword>
<dbReference type="EC" id="5.4.4.2" evidence="3"/>